<dbReference type="Pfam" id="PF02893">
    <property type="entry name" value="GRAM"/>
    <property type="match status" value="1"/>
</dbReference>
<dbReference type="GO" id="GO:0005634">
    <property type="term" value="C:nucleus"/>
    <property type="evidence" value="ECO:0007669"/>
    <property type="project" value="TreeGrafter"/>
</dbReference>
<evidence type="ECO:0000313" key="3">
    <source>
        <dbReference type="EMBL" id="CAH0563961.1"/>
    </source>
</evidence>
<dbReference type="FunFam" id="2.30.29.30:FF:000338">
    <property type="entry name" value="Uncharacterized protein, isoform D"/>
    <property type="match status" value="1"/>
</dbReference>
<dbReference type="InterPro" id="IPR011993">
    <property type="entry name" value="PH-like_dom_sf"/>
</dbReference>
<protein>
    <recommendedName>
        <fullName evidence="2">GRAM domain-containing protein</fullName>
    </recommendedName>
</protein>
<dbReference type="Gene3D" id="2.30.29.30">
    <property type="entry name" value="Pleckstrin-homology domain (PH domain)/Phosphotyrosine-binding domain (PTB)"/>
    <property type="match status" value="1"/>
</dbReference>
<feature type="compositionally biased region" description="Low complexity" evidence="1">
    <location>
        <begin position="207"/>
        <end position="239"/>
    </location>
</feature>
<dbReference type="InterPro" id="IPR044852">
    <property type="entry name" value="WBP2-like"/>
</dbReference>
<dbReference type="AlphaFoldDB" id="A0A9P0BKU7"/>
<accession>A0A9P0BKU7</accession>
<dbReference type="PANTHER" id="PTHR31606:SF1">
    <property type="entry name" value="WW DOMAIN BINDING PROTEIN 2, ISOFORM E"/>
    <property type="match status" value="1"/>
</dbReference>
<feature type="region of interest" description="Disordered" evidence="1">
    <location>
        <begin position="183"/>
        <end position="340"/>
    </location>
</feature>
<dbReference type="SUPFAM" id="SSF50729">
    <property type="entry name" value="PH domain-like"/>
    <property type="match status" value="1"/>
</dbReference>
<proteinExistence type="predicted"/>
<evidence type="ECO:0000256" key="1">
    <source>
        <dbReference type="SAM" id="MobiDB-lite"/>
    </source>
</evidence>
<dbReference type="GO" id="GO:0031490">
    <property type="term" value="F:chromatin DNA binding"/>
    <property type="evidence" value="ECO:0007669"/>
    <property type="project" value="TreeGrafter"/>
</dbReference>
<sequence>MSLNTAHLNGGVLIHAGEQILLFSEHVSIEWSGQNMGAFKGTKSGRIYLTTHRLVFNSKSPNDEMQSFSFPFITLSEVEIEQPIFGANYIKGKVRAQPNGNWTGEAKFKLTFKHGGAIEFGQAMLKVAHLATRDDISGDIARGGFREAPPPYMPPQSQYYAAPPPAYAPPPQGYYGWTPPYQTFPDQPPQNGVFMTDAPPPYPGLPPQGYQGGQMPPQGYPPQQQQGYPPQGGYPAAQGYPGGSYSGLPPPPGQQGPPQGYPQNGGPFVGPQGYQNQPQPGYPQTQGYPQGFTAPADSKAAEAAQSAYYDPSKPQMAYVPPPAYYENPPSYNQATHKKDQ</sequence>
<reference evidence="3" key="1">
    <citation type="submission" date="2021-12" db="EMBL/GenBank/DDBJ databases">
        <authorList>
            <person name="King R."/>
        </authorList>
    </citation>
    <scope>NUCLEOTIDE SEQUENCE</scope>
</reference>
<evidence type="ECO:0000259" key="2">
    <source>
        <dbReference type="Pfam" id="PF02893"/>
    </source>
</evidence>
<keyword evidence="4" id="KW-1185">Reference proteome</keyword>
<feature type="domain" description="GRAM" evidence="2">
    <location>
        <begin position="41"/>
        <end position="129"/>
    </location>
</feature>
<dbReference type="CDD" id="cd13214">
    <property type="entry name" value="PH-GRAM_WBP2"/>
    <property type="match status" value="1"/>
</dbReference>
<organism evidence="3 4">
    <name type="scientific">Brassicogethes aeneus</name>
    <name type="common">Rape pollen beetle</name>
    <name type="synonym">Meligethes aeneus</name>
    <dbReference type="NCBI Taxonomy" id="1431903"/>
    <lineage>
        <taxon>Eukaryota</taxon>
        <taxon>Metazoa</taxon>
        <taxon>Ecdysozoa</taxon>
        <taxon>Arthropoda</taxon>
        <taxon>Hexapoda</taxon>
        <taxon>Insecta</taxon>
        <taxon>Pterygota</taxon>
        <taxon>Neoptera</taxon>
        <taxon>Endopterygota</taxon>
        <taxon>Coleoptera</taxon>
        <taxon>Polyphaga</taxon>
        <taxon>Cucujiformia</taxon>
        <taxon>Nitidulidae</taxon>
        <taxon>Meligethinae</taxon>
        <taxon>Brassicogethes</taxon>
    </lineage>
</organism>
<dbReference type="PANTHER" id="PTHR31606">
    <property type="entry name" value="WW DOMAIN BINDING PROTEIN 2, ISOFORM E"/>
    <property type="match status" value="1"/>
</dbReference>
<dbReference type="OrthoDB" id="1259151at2759"/>
<dbReference type="GO" id="GO:0003713">
    <property type="term" value="F:transcription coactivator activity"/>
    <property type="evidence" value="ECO:0007669"/>
    <property type="project" value="InterPro"/>
</dbReference>
<dbReference type="EMBL" id="OV121140">
    <property type="protein sequence ID" value="CAH0563961.1"/>
    <property type="molecule type" value="Genomic_DNA"/>
</dbReference>
<gene>
    <name evidence="3" type="ORF">MELIAE_LOCUS12625</name>
</gene>
<evidence type="ECO:0000313" key="4">
    <source>
        <dbReference type="Proteomes" id="UP001154078"/>
    </source>
</evidence>
<dbReference type="Proteomes" id="UP001154078">
    <property type="component" value="Chromosome 9"/>
</dbReference>
<dbReference type="InterPro" id="IPR004182">
    <property type="entry name" value="GRAM"/>
</dbReference>
<name>A0A9P0BKU7_BRAAE</name>
<feature type="compositionally biased region" description="Low complexity" evidence="1">
    <location>
        <begin position="256"/>
        <end position="311"/>
    </location>
</feature>